<comment type="caution">
    <text evidence="3">Lacks conserved residue(s) required for the propagation of feature annotation.</text>
</comment>
<keyword evidence="7" id="KW-1185">Reference proteome</keyword>
<dbReference type="GO" id="GO:0003697">
    <property type="term" value="F:single-stranded DNA binding"/>
    <property type="evidence" value="ECO:0007669"/>
    <property type="project" value="UniProtKB-UniRule"/>
</dbReference>
<keyword evidence="3" id="KW-0235">DNA replication</keyword>
<evidence type="ECO:0000256" key="3">
    <source>
        <dbReference type="HAMAP-Rule" id="MF_00984"/>
    </source>
</evidence>
<dbReference type="EMBL" id="QURN01000020">
    <property type="protein sequence ID" value="RFC63983.1"/>
    <property type="molecule type" value="Genomic_DNA"/>
</dbReference>
<evidence type="ECO:0000256" key="5">
    <source>
        <dbReference type="SAM" id="MobiDB-lite"/>
    </source>
</evidence>
<dbReference type="PANTHER" id="PTHR10302">
    <property type="entry name" value="SINGLE-STRANDED DNA-BINDING PROTEIN"/>
    <property type="match status" value="1"/>
</dbReference>
<gene>
    <name evidence="6" type="primary">ssb</name>
    <name evidence="6" type="ORF">DY251_19575</name>
</gene>
<protein>
    <recommendedName>
        <fullName evidence="3 4">Single-stranded DNA-binding protein</fullName>
        <shortName evidence="3">SSB</shortName>
    </recommendedName>
</protein>
<dbReference type="Proteomes" id="UP000262379">
    <property type="component" value="Unassembled WGS sequence"/>
</dbReference>
<comment type="function">
    <text evidence="3">Plays an important role in DNA replication, recombination and repair. Binds to ssDNA and to an array of partner proteins to recruit them to their sites of action during DNA metabolism.</text>
</comment>
<dbReference type="GO" id="GO:0006310">
    <property type="term" value="P:DNA recombination"/>
    <property type="evidence" value="ECO:0007669"/>
    <property type="project" value="UniProtKB-UniRule"/>
</dbReference>
<evidence type="ECO:0000313" key="7">
    <source>
        <dbReference type="Proteomes" id="UP000262379"/>
    </source>
</evidence>
<dbReference type="InterPro" id="IPR011344">
    <property type="entry name" value="ssDNA-bd"/>
</dbReference>
<reference evidence="7" key="1">
    <citation type="submission" date="2018-08" db="EMBL/GenBank/DDBJ databases">
        <authorList>
            <person name="Im W.T."/>
        </authorList>
    </citation>
    <scope>NUCLEOTIDE SEQUENCE [LARGE SCALE GENOMIC DNA]</scope>
    <source>
        <strain evidence="7">LA-28</strain>
    </source>
</reference>
<dbReference type="SUPFAM" id="SSF50249">
    <property type="entry name" value="Nucleic acid-binding proteins"/>
    <property type="match status" value="1"/>
</dbReference>
<dbReference type="HAMAP" id="MF_00984">
    <property type="entry name" value="SSB"/>
    <property type="match status" value="1"/>
</dbReference>
<dbReference type="PANTHER" id="PTHR10302:SF27">
    <property type="entry name" value="SINGLE-STRANDED DNA-BINDING PROTEIN"/>
    <property type="match status" value="1"/>
</dbReference>
<feature type="region of interest" description="Disordered" evidence="5">
    <location>
        <begin position="109"/>
        <end position="143"/>
    </location>
</feature>
<evidence type="ECO:0000256" key="2">
    <source>
        <dbReference type="ARBA" id="ARBA00023172"/>
    </source>
</evidence>
<evidence type="ECO:0000313" key="6">
    <source>
        <dbReference type="EMBL" id="RFC63983.1"/>
    </source>
</evidence>
<evidence type="ECO:0000256" key="4">
    <source>
        <dbReference type="RuleBase" id="RU000524"/>
    </source>
</evidence>
<evidence type="ECO:0000256" key="1">
    <source>
        <dbReference type="ARBA" id="ARBA00023125"/>
    </source>
</evidence>
<comment type="subunit">
    <text evidence="3">Homotetramer.</text>
</comment>
<sequence length="143" mass="16665">MAININKVILQGRLGLDPEIRRMNDGKPVATLRIATSDFWRDKQSGERRENTQWHDVVIFNEHLCSYVEKYGKKGREIYVEGQLQTRKWQDQEGKDRYRTEVVLQRYSGAVQLGPAPGGDKSEDQEQGGTDDYDRRYDDEIPF</sequence>
<dbReference type="GO" id="GO:0006281">
    <property type="term" value="P:DNA repair"/>
    <property type="evidence" value="ECO:0007669"/>
    <property type="project" value="UniProtKB-UniRule"/>
</dbReference>
<comment type="caution">
    <text evidence="6">The sequence shown here is derived from an EMBL/GenBank/DDBJ whole genome shotgun (WGS) entry which is preliminary data.</text>
</comment>
<dbReference type="InterPro" id="IPR012340">
    <property type="entry name" value="NA-bd_OB-fold"/>
</dbReference>
<dbReference type="PROSITE" id="PS50935">
    <property type="entry name" value="SSB"/>
    <property type="match status" value="1"/>
</dbReference>
<keyword evidence="3" id="KW-0234">DNA repair</keyword>
<dbReference type="NCBIfam" id="TIGR00621">
    <property type="entry name" value="ssb"/>
    <property type="match status" value="1"/>
</dbReference>
<dbReference type="Gene3D" id="2.40.50.140">
    <property type="entry name" value="Nucleic acid-binding proteins"/>
    <property type="match status" value="1"/>
</dbReference>
<accession>A0A371X437</accession>
<dbReference type="GO" id="GO:0006260">
    <property type="term" value="P:DNA replication"/>
    <property type="evidence" value="ECO:0007669"/>
    <property type="project" value="UniProtKB-UniRule"/>
</dbReference>
<keyword evidence="3" id="KW-0227">DNA damage</keyword>
<dbReference type="InterPro" id="IPR000424">
    <property type="entry name" value="Primosome_PriB/ssb"/>
</dbReference>
<name>A0A371X437_9HYPH</name>
<keyword evidence="1 3" id="KW-0238">DNA-binding</keyword>
<proteinExistence type="inferred from homology"/>
<feature type="short sequence motif" description="Important for interaction with partner proteins" evidence="3">
    <location>
        <begin position="138"/>
        <end position="143"/>
    </location>
</feature>
<dbReference type="GO" id="GO:0009295">
    <property type="term" value="C:nucleoid"/>
    <property type="evidence" value="ECO:0007669"/>
    <property type="project" value="TreeGrafter"/>
</dbReference>
<dbReference type="CDD" id="cd04496">
    <property type="entry name" value="SSB_OBF"/>
    <property type="match status" value="1"/>
</dbReference>
<keyword evidence="2 3" id="KW-0233">DNA recombination</keyword>
<dbReference type="RefSeq" id="WP_116625603.1">
    <property type="nucleotide sequence ID" value="NZ_QURN01000020.1"/>
</dbReference>
<organism evidence="6 7">
    <name type="scientific">Mesorhizobium denitrificans</name>
    <dbReference type="NCBI Taxonomy" id="2294114"/>
    <lineage>
        <taxon>Bacteria</taxon>
        <taxon>Pseudomonadati</taxon>
        <taxon>Pseudomonadota</taxon>
        <taxon>Alphaproteobacteria</taxon>
        <taxon>Hyphomicrobiales</taxon>
        <taxon>Phyllobacteriaceae</taxon>
        <taxon>Mesorhizobium</taxon>
    </lineage>
</organism>
<dbReference type="AlphaFoldDB" id="A0A371X437"/>
<feature type="compositionally biased region" description="Basic and acidic residues" evidence="5">
    <location>
        <begin position="132"/>
        <end position="143"/>
    </location>
</feature>
<dbReference type="Pfam" id="PF00436">
    <property type="entry name" value="SSB"/>
    <property type="match status" value="1"/>
</dbReference>